<gene>
    <name evidence="1" type="ORF">RM573_07730</name>
</gene>
<evidence type="ECO:0000313" key="1">
    <source>
        <dbReference type="EMBL" id="MDT0603484.1"/>
    </source>
</evidence>
<accession>A0ABU3A002</accession>
<dbReference type="RefSeq" id="WP_311579713.1">
    <property type="nucleotide sequence ID" value="NZ_JAVRIF010000003.1"/>
</dbReference>
<dbReference type="Proteomes" id="UP001266357">
    <property type="component" value="Unassembled WGS sequence"/>
</dbReference>
<sequence length="152" mass="17369">MNKFNLALIGLGAFLFMTNKQLPLGIRNNNAGNLRAYNGWQEWQGAIGTNNGFIVFDTPENGLRAMARTLRTYRNIYNLSTVQEIISRWAPTNENDTQAYIQSVSSRTGFEPWEPLRMDDYPLLMAAITRHENGQQPYTNEQIQTGYERGFA</sequence>
<proteinExistence type="predicted"/>
<name>A0ABU3A002_9GAMM</name>
<protein>
    <submittedName>
        <fullName evidence="1">Virion protein</fullName>
    </submittedName>
</protein>
<reference evidence="1 2" key="1">
    <citation type="submission" date="2023-09" db="EMBL/GenBank/DDBJ databases">
        <authorList>
            <person name="Rey-Velasco X."/>
        </authorList>
    </citation>
    <scope>NUCLEOTIDE SEQUENCE [LARGE SCALE GENOMIC DNA]</scope>
    <source>
        <strain evidence="1 2">W431</strain>
    </source>
</reference>
<dbReference type="EMBL" id="JAVRIF010000003">
    <property type="protein sequence ID" value="MDT0603484.1"/>
    <property type="molecule type" value="Genomic_DNA"/>
</dbReference>
<keyword evidence="2" id="KW-1185">Reference proteome</keyword>
<comment type="caution">
    <text evidence="1">The sequence shown here is derived from an EMBL/GenBank/DDBJ whole genome shotgun (WGS) entry which is preliminary data.</text>
</comment>
<evidence type="ECO:0000313" key="2">
    <source>
        <dbReference type="Proteomes" id="UP001266357"/>
    </source>
</evidence>
<organism evidence="1 2">
    <name type="scientific">Thalassotalea castellviae</name>
    <dbReference type="NCBI Taxonomy" id="3075612"/>
    <lineage>
        <taxon>Bacteria</taxon>
        <taxon>Pseudomonadati</taxon>
        <taxon>Pseudomonadota</taxon>
        <taxon>Gammaproteobacteria</taxon>
        <taxon>Alteromonadales</taxon>
        <taxon>Colwelliaceae</taxon>
        <taxon>Thalassotalea</taxon>
    </lineage>
</organism>